<accession>A0A0R2MSN9</accession>
<dbReference type="SUPFAM" id="SSF53850">
    <property type="entry name" value="Periplasmic binding protein-like II"/>
    <property type="match status" value="1"/>
</dbReference>
<evidence type="ECO:0000313" key="7">
    <source>
        <dbReference type="Proteomes" id="UP000050969"/>
    </source>
</evidence>
<comment type="caution">
    <text evidence="6">The sequence shown here is derived from an EMBL/GenBank/DDBJ whole genome shotgun (WGS) entry which is preliminary data.</text>
</comment>
<dbReference type="STRING" id="1293598.IV56_GL001038"/>
<gene>
    <name evidence="6" type="ORF">IV56_GL001038</name>
</gene>
<comment type="subcellular location">
    <subcellularLocation>
        <location evidence="1">Cell envelope</location>
    </subcellularLocation>
</comment>
<keyword evidence="7" id="KW-1185">Reference proteome</keyword>
<sequence>MKKNTWVKALLGLFTVMLVTLLAACGSNNASSGNDGASKSGKTTTITFWHGMNGPYQTAINEIISDFNKSQSKYKVVGTAQGNYTALQQKIMAAAKSKSLPVIAQTTYTTVPDYSKQGFIESLDNYALKGSDKLTDADLKDIYPTFLTSSKYDGQYYSVPFSKSTRILYYNSDLMKKYNIKMPTSWEDIQKDGEKLKSKGVAAIGFDKSIDMELEGLARQAGNSLVAPKTLKANLDSKKTLEATTFLMDMINKGTAKTAGEDIYGDKNFTSGKTLFYVGSSAGVSHMKQGAPKDLNWGTAPLPTYKGKKATEIAGNDIVMFKSATADQKKAAWAFMKYLMSKPVTAKWAEKTGYLPLRKSALEDQSFQDYLKKDPTAKASVDSLDFGFQSTAFVGYSEYRNDLLETVDAMLTKHEAPAKAMGSLQDQTEKIIKENN</sequence>
<dbReference type="InterPro" id="IPR050490">
    <property type="entry name" value="Bact_solute-bd_prot1"/>
</dbReference>
<proteinExistence type="inferred from homology"/>
<dbReference type="PATRIC" id="fig|1293598.4.peg.1088"/>
<keyword evidence="4 5" id="KW-0732">Signal</keyword>
<feature type="signal peptide" evidence="5">
    <location>
        <begin position="1"/>
        <end position="30"/>
    </location>
</feature>
<evidence type="ECO:0000313" key="6">
    <source>
        <dbReference type="EMBL" id="KRO16596.1"/>
    </source>
</evidence>
<dbReference type="GO" id="GO:0030313">
    <property type="term" value="C:cell envelope"/>
    <property type="evidence" value="ECO:0007669"/>
    <property type="project" value="UniProtKB-SubCell"/>
</dbReference>
<dbReference type="PROSITE" id="PS51257">
    <property type="entry name" value="PROKAR_LIPOPROTEIN"/>
    <property type="match status" value="1"/>
</dbReference>
<feature type="chain" id="PRO_5038773504" evidence="5">
    <location>
        <begin position="31"/>
        <end position="436"/>
    </location>
</feature>
<evidence type="ECO:0000256" key="2">
    <source>
        <dbReference type="ARBA" id="ARBA00008520"/>
    </source>
</evidence>
<evidence type="ECO:0000256" key="4">
    <source>
        <dbReference type="ARBA" id="ARBA00022729"/>
    </source>
</evidence>
<dbReference type="PANTHER" id="PTHR43649:SF31">
    <property type="entry name" value="SN-GLYCEROL-3-PHOSPHATE-BINDING PERIPLASMIC PROTEIN UGPB"/>
    <property type="match status" value="1"/>
</dbReference>
<reference evidence="6 7" key="1">
    <citation type="journal article" date="2015" name="Genome Announc.">
        <title>Expanding the biotechnology potential of lactobacilli through comparative genomics of 213 strains and associated genera.</title>
        <authorList>
            <person name="Sun Z."/>
            <person name="Harris H.M."/>
            <person name="McCann A."/>
            <person name="Guo C."/>
            <person name="Argimon S."/>
            <person name="Zhang W."/>
            <person name="Yang X."/>
            <person name="Jeffery I.B."/>
            <person name="Cooney J.C."/>
            <person name="Kagawa T.F."/>
            <person name="Liu W."/>
            <person name="Song Y."/>
            <person name="Salvetti E."/>
            <person name="Wrobel A."/>
            <person name="Rasinkangas P."/>
            <person name="Parkhill J."/>
            <person name="Rea M.C."/>
            <person name="O'Sullivan O."/>
            <person name="Ritari J."/>
            <person name="Douillard F.P."/>
            <person name="Paul Ross R."/>
            <person name="Yang R."/>
            <person name="Briner A.E."/>
            <person name="Felis G.E."/>
            <person name="de Vos W.M."/>
            <person name="Barrangou R."/>
            <person name="Klaenhammer T.R."/>
            <person name="Caufield P.W."/>
            <person name="Cui Y."/>
            <person name="Zhang H."/>
            <person name="O'Toole P.W."/>
        </authorList>
    </citation>
    <scope>NUCLEOTIDE SEQUENCE [LARGE SCALE GENOMIC DNA]</scope>
    <source>
        <strain evidence="6 7">DSM 24301</strain>
    </source>
</reference>
<evidence type="ECO:0000256" key="5">
    <source>
        <dbReference type="SAM" id="SignalP"/>
    </source>
</evidence>
<dbReference type="AlphaFoldDB" id="A0A0R2MSN9"/>
<organism evidence="6 7">
    <name type="scientific">Lacticaseibacillus saniviri JCM 17471 = DSM 24301</name>
    <dbReference type="NCBI Taxonomy" id="1293598"/>
    <lineage>
        <taxon>Bacteria</taxon>
        <taxon>Bacillati</taxon>
        <taxon>Bacillota</taxon>
        <taxon>Bacilli</taxon>
        <taxon>Lactobacillales</taxon>
        <taxon>Lactobacillaceae</taxon>
        <taxon>Lacticaseibacillus</taxon>
    </lineage>
</organism>
<evidence type="ECO:0000256" key="3">
    <source>
        <dbReference type="ARBA" id="ARBA00022448"/>
    </source>
</evidence>
<evidence type="ECO:0000256" key="1">
    <source>
        <dbReference type="ARBA" id="ARBA00004196"/>
    </source>
</evidence>
<comment type="similarity">
    <text evidence="2">Belongs to the bacterial solute-binding protein 1 family.</text>
</comment>
<dbReference type="InterPro" id="IPR006059">
    <property type="entry name" value="SBP"/>
</dbReference>
<dbReference type="Gene3D" id="3.40.190.10">
    <property type="entry name" value="Periplasmic binding protein-like II"/>
    <property type="match status" value="2"/>
</dbReference>
<dbReference type="Pfam" id="PF13416">
    <property type="entry name" value="SBP_bac_8"/>
    <property type="match status" value="1"/>
</dbReference>
<dbReference type="EMBL" id="JQCE01000035">
    <property type="protein sequence ID" value="KRO16596.1"/>
    <property type="molecule type" value="Genomic_DNA"/>
</dbReference>
<dbReference type="PANTHER" id="PTHR43649">
    <property type="entry name" value="ARABINOSE-BINDING PROTEIN-RELATED"/>
    <property type="match status" value="1"/>
</dbReference>
<keyword evidence="3" id="KW-0813">Transport</keyword>
<dbReference type="RefSeq" id="WP_056992947.1">
    <property type="nucleotide sequence ID" value="NZ_JQCE01000035.1"/>
</dbReference>
<name>A0A0R2MSN9_9LACO</name>
<protein>
    <submittedName>
        <fullName evidence="6">Sugar ABC transporter periplasmic component</fullName>
    </submittedName>
</protein>
<dbReference type="CDD" id="cd14748">
    <property type="entry name" value="PBP2_UgpB"/>
    <property type="match status" value="1"/>
</dbReference>
<dbReference type="Proteomes" id="UP000050969">
    <property type="component" value="Unassembled WGS sequence"/>
</dbReference>